<dbReference type="EMBL" id="BAABBU010000005">
    <property type="protein sequence ID" value="GAA4125770.1"/>
    <property type="molecule type" value="Genomic_DNA"/>
</dbReference>
<evidence type="ECO:0000313" key="2">
    <source>
        <dbReference type="EMBL" id="GAA4125770.1"/>
    </source>
</evidence>
<sequence>MGTPTSTVVSAAPAVAATHCGDCHAASVAPARRKDREEGVEETPFR</sequence>
<organism evidence="2 3">
    <name type="scientific">Streptomyces tunisiensis</name>
    <dbReference type="NCBI Taxonomy" id="948699"/>
    <lineage>
        <taxon>Bacteria</taxon>
        <taxon>Bacillati</taxon>
        <taxon>Actinomycetota</taxon>
        <taxon>Actinomycetes</taxon>
        <taxon>Kitasatosporales</taxon>
        <taxon>Streptomycetaceae</taxon>
        <taxon>Streptomyces</taxon>
    </lineage>
</organism>
<feature type="region of interest" description="Disordered" evidence="1">
    <location>
        <begin position="25"/>
        <end position="46"/>
    </location>
</feature>
<dbReference type="Proteomes" id="UP001501845">
    <property type="component" value="Unassembled WGS sequence"/>
</dbReference>
<proteinExistence type="predicted"/>
<gene>
    <name evidence="2" type="ORF">GCM10022285_09400</name>
</gene>
<reference evidence="3" key="1">
    <citation type="journal article" date="2019" name="Int. J. Syst. Evol. Microbiol.">
        <title>The Global Catalogue of Microorganisms (GCM) 10K type strain sequencing project: providing services to taxonomists for standard genome sequencing and annotation.</title>
        <authorList>
            <consortium name="The Broad Institute Genomics Platform"/>
            <consortium name="The Broad Institute Genome Sequencing Center for Infectious Disease"/>
            <person name="Wu L."/>
            <person name="Ma J."/>
        </authorList>
    </citation>
    <scope>NUCLEOTIDE SEQUENCE [LARGE SCALE GENOMIC DNA]</scope>
    <source>
        <strain evidence="3">JCM 17589</strain>
    </source>
</reference>
<name>A0ABP7XU35_9ACTN</name>
<protein>
    <submittedName>
        <fullName evidence="2">Uncharacterized protein</fullName>
    </submittedName>
</protein>
<feature type="compositionally biased region" description="Basic and acidic residues" evidence="1">
    <location>
        <begin position="32"/>
        <end position="46"/>
    </location>
</feature>
<comment type="caution">
    <text evidence="2">The sequence shown here is derived from an EMBL/GenBank/DDBJ whole genome shotgun (WGS) entry which is preliminary data.</text>
</comment>
<evidence type="ECO:0000313" key="3">
    <source>
        <dbReference type="Proteomes" id="UP001501845"/>
    </source>
</evidence>
<keyword evidence="3" id="KW-1185">Reference proteome</keyword>
<accession>A0ABP7XU35</accession>
<evidence type="ECO:0000256" key="1">
    <source>
        <dbReference type="SAM" id="MobiDB-lite"/>
    </source>
</evidence>